<organism evidence="4 5">
    <name type="scientific">Hyphococcus luteus</name>
    <dbReference type="NCBI Taxonomy" id="2058213"/>
    <lineage>
        <taxon>Bacteria</taxon>
        <taxon>Pseudomonadati</taxon>
        <taxon>Pseudomonadota</taxon>
        <taxon>Alphaproteobacteria</taxon>
        <taxon>Parvularculales</taxon>
        <taxon>Parvularculaceae</taxon>
        <taxon>Hyphococcus</taxon>
    </lineage>
</organism>
<sequence length="95" mass="11118">MILTSDRTHSDHERNPERDHRRRARREDFVEVVVDDDAGDQPRGEDRYRSGRARRFDRDNSSPIEIEVGGATVRVLPRTDRVLLNIVLDALRGRR</sequence>
<accession>A0A2S7K5C1</accession>
<evidence type="ECO:0000256" key="1">
    <source>
        <dbReference type="SAM" id="MobiDB-lite"/>
    </source>
</evidence>
<keyword evidence="5" id="KW-1185">Reference proteome</keyword>
<feature type="compositionally biased region" description="Basic and acidic residues" evidence="1">
    <location>
        <begin position="1"/>
        <end position="29"/>
    </location>
</feature>
<comment type="caution">
    <text evidence="4">The sequence shown here is derived from an EMBL/GenBank/DDBJ whole genome shotgun (WGS) entry which is preliminary data.</text>
</comment>
<feature type="region of interest" description="Disordered" evidence="1">
    <location>
        <begin position="1"/>
        <end position="59"/>
    </location>
</feature>
<gene>
    <name evidence="4" type="ORF">CW354_04815</name>
    <name evidence="3" type="ORF">CW354_16130</name>
    <name evidence="2" type="ORF">CW354_22780</name>
</gene>
<dbReference type="EMBL" id="PJCH01000005">
    <property type="protein sequence ID" value="PQA87692.1"/>
    <property type="molecule type" value="Genomic_DNA"/>
</dbReference>
<proteinExistence type="predicted"/>
<name>A0A2S7K5C1_9PROT</name>
<dbReference type="Proteomes" id="UP000239504">
    <property type="component" value="Unassembled WGS sequence"/>
</dbReference>
<evidence type="ECO:0000313" key="2">
    <source>
        <dbReference type="EMBL" id="PQA85746.1"/>
    </source>
</evidence>
<evidence type="ECO:0000313" key="5">
    <source>
        <dbReference type="Proteomes" id="UP000239504"/>
    </source>
</evidence>
<reference evidence="4 5" key="1">
    <citation type="submission" date="2017-12" db="EMBL/GenBank/DDBJ databases">
        <authorList>
            <person name="Hurst M.R.H."/>
        </authorList>
    </citation>
    <scope>NUCLEOTIDE SEQUENCE [LARGE SCALE GENOMIC DNA]</scope>
    <source>
        <strain evidence="4 5">SY-3-19</strain>
    </source>
</reference>
<feature type="compositionally biased region" description="Basic and acidic residues" evidence="1">
    <location>
        <begin position="40"/>
        <end position="59"/>
    </location>
</feature>
<evidence type="ECO:0000313" key="3">
    <source>
        <dbReference type="EMBL" id="PQA86657.1"/>
    </source>
</evidence>
<dbReference type="EMBL" id="PJCH01000013">
    <property type="protein sequence ID" value="PQA86657.1"/>
    <property type="molecule type" value="Genomic_DNA"/>
</dbReference>
<protein>
    <submittedName>
        <fullName evidence="4">Uncharacterized protein</fullName>
    </submittedName>
</protein>
<dbReference type="EMBL" id="PJCH01000017">
    <property type="protein sequence ID" value="PQA85746.1"/>
    <property type="molecule type" value="Genomic_DNA"/>
</dbReference>
<dbReference type="AlphaFoldDB" id="A0A2S7K5C1"/>
<evidence type="ECO:0000313" key="4">
    <source>
        <dbReference type="EMBL" id="PQA87692.1"/>
    </source>
</evidence>